<dbReference type="EMBL" id="JBBPBM010000015">
    <property type="protein sequence ID" value="KAK8559230.1"/>
    <property type="molecule type" value="Genomic_DNA"/>
</dbReference>
<gene>
    <name evidence="1" type="ORF">V6N12_042512</name>
</gene>
<keyword evidence="2" id="KW-1185">Reference proteome</keyword>
<reference evidence="1 2" key="1">
    <citation type="journal article" date="2024" name="G3 (Bethesda)">
        <title>Genome assembly of Hibiscus sabdariffa L. provides insights into metabolisms of medicinal natural products.</title>
        <authorList>
            <person name="Kim T."/>
        </authorList>
    </citation>
    <scope>NUCLEOTIDE SEQUENCE [LARGE SCALE GENOMIC DNA]</scope>
    <source>
        <strain evidence="1">TK-2024</strain>
        <tissue evidence="1">Old leaves</tissue>
    </source>
</reference>
<comment type="caution">
    <text evidence="1">The sequence shown here is derived from an EMBL/GenBank/DDBJ whole genome shotgun (WGS) entry which is preliminary data.</text>
</comment>
<name>A0ABR2EFE2_9ROSI</name>
<dbReference type="Proteomes" id="UP001472677">
    <property type="component" value="Unassembled WGS sequence"/>
</dbReference>
<evidence type="ECO:0000313" key="2">
    <source>
        <dbReference type="Proteomes" id="UP001472677"/>
    </source>
</evidence>
<proteinExistence type="predicted"/>
<sequence>MPGETRSFKNRPLASILQLFAKKPTLPLAALRIPMTVRETSGEYHHAGTTVQVTDQIQRANQEIKIEVSGRKVKGEIGGA</sequence>
<protein>
    <submittedName>
        <fullName evidence="1">Uncharacterized protein</fullName>
    </submittedName>
</protein>
<evidence type="ECO:0000313" key="1">
    <source>
        <dbReference type="EMBL" id="KAK8559230.1"/>
    </source>
</evidence>
<organism evidence="1 2">
    <name type="scientific">Hibiscus sabdariffa</name>
    <name type="common">roselle</name>
    <dbReference type="NCBI Taxonomy" id="183260"/>
    <lineage>
        <taxon>Eukaryota</taxon>
        <taxon>Viridiplantae</taxon>
        <taxon>Streptophyta</taxon>
        <taxon>Embryophyta</taxon>
        <taxon>Tracheophyta</taxon>
        <taxon>Spermatophyta</taxon>
        <taxon>Magnoliopsida</taxon>
        <taxon>eudicotyledons</taxon>
        <taxon>Gunneridae</taxon>
        <taxon>Pentapetalae</taxon>
        <taxon>rosids</taxon>
        <taxon>malvids</taxon>
        <taxon>Malvales</taxon>
        <taxon>Malvaceae</taxon>
        <taxon>Malvoideae</taxon>
        <taxon>Hibiscus</taxon>
    </lineage>
</organism>
<accession>A0ABR2EFE2</accession>